<dbReference type="RefSeq" id="WP_311033377.1">
    <property type="nucleotide sequence ID" value="NZ_CP117522.1"/>
</dbReference>
<name>A0ABY9UPM4_9ACTN</name>
<reference evidence="2 3" key="1">
    <citation type="submission" date="2023-02" db="EMBL/GenBank/DDBJ databases">
        <title>Streptomyces sp. SCA4-21 with antifungal activity against Fusarium oxysporum f. sp. cubense, Streptomyces sp. SCA2-17 with antifungal activity against Fusarium oxysporum f. sp. cubense.</title>
        <authorList>
            <person name="Qi D."/>
        </authorList>
    </citation>
    <scope>NUCLEOTIDE SEQUENCE [LARGE SCALE GENOMIC DNA]</scope>
    <source>
        <strain evidence="2 3">SCA4-21</strain>
    </source>
</reference>
<evidence type="ECO:0000256" key="1">
    <source>
        <dbReference type="SAM" id="MobiDB-lite"/>
    </source>
</evidence>
<dbReference type="EMBL" id="CP117522">
    <property type="protein sequence ID" value="WNE93885.1"/>
    <property type="molecule type" value="Genomic_DNA"/>
</dbReference>
<organism evidence="2 3">
    <name type="scientific">Streptomyces luomodiensis</name>
    <dbReference type="NCBI Taxonomy" id="3026192"/>
    <lineage>
        <taxon>Bacteria</taxon>
        <taxon>Bacillati</taxon>
        <taxon>Actinomycetota</taxon>
        <taxon>Actinomycetes</taxon>
        <taxon>Kitasatosporales</taxon>
        <taxon>Streptomycetaceae</taxon>
        <taxon>Streptomyces</taxon>
    </lineage>
</organism>
<accession>A0ABY9UPM4</accession>
<dbReference type="Proteomes" id="UP001305606">
    <property type="component" value="Chromosome"/>
</dbReference>
<keyword evidence="3" id="KW-1185">Reference proteome</keyword>
<gene>
    <name evidence="2" type="ORF">PS467_00275</name>
</gene>
<feature type="region of interest" description="Disordered" evidence="1">
    <location>
        <begin position="1"/>
        <end position="29"/>
    </location>
</feature>
<evidence type="ECO:0000313" key="3">
    <source>
        <dbReference type="Proteomes" id="UP001305606"/>
    </source>
</evidence>
<protein>
    <submittedName>
        <fullName evidence="2">Uncharacterized protein</fullName>
    </submittedName>
</protein>
<proteinExistence type="predicted"/>
<sequence length="43" mass="4152">MRAPQQLASFTPRPPGPGDAVPGDAVPGPPAGTVLAAVAVTDT</sequence>
<evidence type="ECO:0000313" key="2">
    <source>
        <dbReference type="EMBL" id="WNE93885.1"/>
    </source>
</evidence>